<reference evidence="1" key="1">
    <citation type="submission" date="2020-06" db="EMBL/GenBank/DDBJ databases">
        <authorList>
            <person name="Li T."/>
            <person name="Hu X."/>
            <person name="Zhang T."/>
            <person name="Song X."/>
            <person name="Zhang H."/>
            <person name="Dai N."/>
            <person name="Sheng W."/>
            <person name="Hou X."/>
            <person name="Wei L."/>
        </authorList>
    </citation>
    <scope>NUCLEOTIDE SEQUENCE</scope>
    <source>
        <strain evidence="1">KEN1</strain>
        <tissue evidence="1">Leaf</tissue>
    </source>
</reference>
<dbReference type="PANTHER" id="PTHR36607">
    <property type="entry name" value="1,2-DIHYDROXY-3-KETO-5-METHYLTHIOPENTENE DIOXYGENASE 4"/>
    <property type="match status" value="1"/>
</dbReference>
<proteinExistence type="predicted"/>
<evidence type="ECO:0008006" key="2">
    <source>
        <dbReference type="Google" id="ProtNLM"/>
    </source>
</evidence>
<gene>
    <name evidence="1" type="ORF">Slati_1716500</name>
</gene>
<dbReference type="EMBL" id="JACGWN010000006">
    <property type="protein sequence ID" value="KAL0445886.1"/>
    <property type="molecule type" value="Genomic_DNA"/>
</dbReference>
<evidence type="ECO:0000313" key="1">
    <source>
        <dbReference type="EMBL" id="KAL0445886.1"/>
    </source>
</evidence>
<organism evidence="1">
    <name type="scientific">Sesamum latifolium</name>
    <dbReference type="NCBI Taxonomy" id="2727402"/>
    <lineage>
        <taxon>Eukaryota</taxon>
        <taxon>Viridiplantae</taxon>
        <taxon>Streptophyta</taxon>
        <taxon>Embryophyta</taxon>
        <taxon>Tracheophyta</taxon>
        <taxon>Spermatophyta</taxon>
        <taxon>Magnoliopsida</taxon>
        <taxon>eudicotyledons</taxon>
        <taxon>Gunneridae</taxon>
        <taxon>Pentapetalae</taxon>
        <taxon>asterids</taxon>
        <taxon>lamiids</taxon>
        <taxon>Lamiales</taxon>
        <taxon>Pedaliaceae</taxon>
        <taxon>Sesamum</taxon>
    </lineage>
</organism>
<protein>
    <recommendedName>
        <fullName evidence="2">Aminotransferase-like plant mobile domain-containing protein</fullName>
    </recommendedName>
</protein>
<name>A0AAW2X169_9LAMI</name>
<dbReference type="AlphaFoldDB" id="A0AAW2X169"/>
<comment type="caution">
    <text evidence="1">The sequence shown here is derived from an EMBL/GenBank/DDBJ whole genome shotgun (WGS) entry which is preliminary data.</text>
</comment>
<accession>A0AAW2X169</accession>
<sequence>MNPWPRLTNFSYLDEWSQEVPLSKNVKAWTLRATHHELPHHQQLNDLAPLRTLGRSIVEGGANWDGDLRYTGEFHYIKGCWEWTKDVLSCCGDKLRFIKVYDAVYALLFTSDYNSDIIKAFCEAWCPLTNTLLTSAEELSILLWDLHDLTRLPLMSCLYDEAAPSALELTSIDEKGDRFIPHSSKYLLYTYHLL</sequence>
<reference evidence="1" key="2">
    <citation type="journal article" date="2024" name="Plant">
        <title>Genomic evolution and insights into agronomic trait innovations of Sesamum species.</title>
        <authorList>
            <person name="Miao H."/>
            <person name="Wang L."/>
            <person name="Qu L."/>
            <person name="Liu H."/>
            <person name="Sun Y."/>
            <person name="Le M."/>
            <person name="Wang Q."/>
            <person name="Wei S."/>
            <person name="Zheng Y."/>
            <person name="Lin W."/>
            <person name="Duan Y."/>
            <person name="Cao H."/>
            <person name="Xiong S."/>
            <person name="Wang X."/>
            <person name="Wei L."/>
            <person name="Li C."/>
            <person name="Ma Q."/>
            <person name="Ju M."/>
            <person name="Zhao R."/>
            <person name="Li G."/>
            <person name="Mu C."/>
            <person name="Tian Q."/>
            <person name="Mei H."/>
            <person name="Zhang T."/>
            <person name="Gao T."/>
            <person name="Zhang H."/>
        </authorList>
    </citation>
    <scope>NUCLEOTIDE SEQUENCE</scope>
    <source>
        <strain evidence="1">KEN1</strain>
    </source>
</reference>
<dbReference type="PANTHER" id="PTHR36607:SF20">
    <property type="entry name" value="AMINOTRANSFERASE-LIKE PLANT MOBILE DOMAIN-CONTAINING PROTEIN"/>
    <property type="match status" value="1"/>
</dbReference>